<dbReference type="Pfam" id="PF02171">
    <property type="entry name" value="Piwi"/>
    <property type="match status" value="1"/>
</dbReference>
<organism evidence="2 3">
    <name type="scientific">Priapulus caudatus</name>
    <name type="common">Priapulid worm</name>
    <dbReference type="NCBI Taxonomy" id="37621"/>
    <lineage>
        <taxon>Eukaryota</taxon>
        <taxon>Metazoa</taxon>
        <taxon>Ecdysozoa</taxon>
        <taxon>Scalidophora</taxon>
        <taxon>Priapulida</taxon>
        <taxon>Priapulimorpha</taxon>
        <taxon>Priapulimorphida</taxon>
        <taxon>Priapulidae</taxon>
        <taxon>Priapulus</taxon>
    </lineage>
</organism>
<keyword evidence="2" id="KW-1185">Reference proteome</keyword>
<protein>
    <submittedName>
        <fullName evidence="3">Protein argonaute-3-like</fullName>
    </submittedName>
</protein>
<dbReference type="InterPro" id="IPR003165">
    <property type="entry name" value="Piwi"/>
</dbReference>
<evidence type="ECO:0000259" key="1">
    <source>
        <dbReference type="PROSITE" id="PS50822"/>
    </source>
</evidence>
<proteinExistence type="predicted"/>
<feature type="domain" description="Piwi" evidence="1">
    <location>
        <begin position="93"/>
        <end position="157"/>
    </location>
</feature>
<dbReference type="RefSeq" id="XP_014665207.1">
    <property type="nucleotide sequence ID" value="XM_014809721.1"/>
</dbReference>
<accession>A0ABM1DZ36</accession>
<evidence type="ECO:0000313" key="3">
    <source>
        <dbReference type="RefSeq" id="XP_014665207.1"/>
    </source>
</evidence>
<gene>
    <name evidence="3" type="primary">LOC106804615</name>
</gene>
<evidence type="ECO:0000313" key="2">
    <source>
        <dbReference type="Proteomes" id="UP000695022"/>
    </source>
</evidence>
<dbReference type="InterPro" id="IPR012337">
    <property type="entry name" value="RNaseH-like_sf"/>
</dbReference>
<name>A0ABM1DZ36_PRICU</name>
<dbReference type="Proteomes" id="UP000695022">
    <property type="component" value="Unplaced"/>
</dbReference>
<feature type="non-terminal residue" evidence="3">
    <location>
        <position position="173"/>
    </location>
</feature>
<dbReference type="Gene3D" id="3.40.50.2300">
    <property type="match status" value="1"/>
</dbReference>
<dbReference type="PANTHER" id="PTHR22891">
    <property type="entry name" value="EUKARYOTIC TRANSLATION INITIATION FACTOR 2C"/>
    <property type="match status" value="1"/>
</dbReference>
<dbReference type="PROSITE" id="PS50822">
    <property type="entry name" value="PIWI"/>
    <property type="match status" value="1"/>
</dbReference>
<sequence length="173" mass="19351">MGAGKSFNLDASCEWTNIATRNTVLNPVNLRTWVIFFTRRDATKASDFVQALKSTSLVMGMQVANPRMYELKDERTDTYVRSITESINPNVQMVVLICPTSRDDRYAAIKKLCCRDMPVPSQVINAKTISMQNKLRSVAQKISLQMMCKMGGELWSLQIPLVGGPVGGKLCKR</sequence>
<dbReference type="GeneID" id="106804615"/>
<dbReference type="SUPFAM" id="SSF53098">
    <property type="entry name" value="Ribonuclease H-like"/>
    <property type="match status" value="1"/>
</dbReference>
<reference evidence="3" key="1">
    <citation type="submission" date="2025-08" db="UniProtKB">
        <authorList>
            <consortium name="RefSeq"/>
        </authorList>
    </citation>
    <scope>IDENTIFICATION</scope>
</reference>